<evidence type="ECO:0000313" key="3">
    <source>
        <dbReference type="Proteomes" id="UP001530293"/>
    </source>
</evidence>
<evidence type="ECO:0000256" key="1">
    <source>
        <dbReference type="ARBA" id="ARBA00022741"/>
    </source>
</evidence>
<dbReference type="Proteomes" id="UP001530293">
    <property type="component" value="Unassembled WGS sequence"/>
</dbReference>
<dbReference type="CDD" id="cd01860">
    <property type="entry name" value="Rab5_related"/>
    <property type="match status" value="1"/>
</dbReference>
<dbReference type="InterPro" id="IPR001806">
    <property type="entry name" value="Small_GTPase"/>
</dbReference>
<dbReference type="InterPro" id="IPR027417">
    <property type="entry name" value="P-loop_NTPase"/>
</dbReference>
<dbReference type="GO" id="GO:0000166">
    <property type="term" value="F:nucleotide binding"/>
    <property type="evidence" value="ECO:0007669"/>
    <property type="project" value="UniProtKB-KW"/>
</dbReference>
<proteinExistence type="predicted"/>
<dbReference type="SUPFAM" id="SSF52540">
    <property type="entry name" value="P-loop containing nucleoside triphosphate hydrolases"/>
    <property type="match status" value="1"/>
</dbReference>
<keyword evidence="1" id="KW-0547">Nucleotide-binding</keyword>
<dbReference type="PROSITE" id="PS51421">
    <property type="entry name" value="RAS"/>
    <property type="match status" value="1"/>
</dbReference>
<dbReference type="InterPro" id="IPR005225">
    <property type="entry name" value="Small_GTP-bd"/>
</dbReference>
<comment type="caution">
    <text evidence="2">The sequence shown here is derived from an EMBL/GenBank/DDBJ whole genome shotgun (WGS) entry which is preliminary data.</text>
</comment>
<protein>
    <submittedName>
        <fullName evidence="2">Uncharacterized protein</fullName>
    </submittedName>
</protein>
<dbReference type="AlphaFoldDB" id="A0ABD3MFM2"/>
<dbReference type="PRINTS" id="PR00449">
    <property type="entry name" value="RASTRNSFRMNG"/>
</dbReference>
<dbReference type="SMART" id="SM00173">
    <property type="entry name" value="RAS"/>
    <property type="match status" value="1"/>
</dbReference>
<name>A0ABD3MFM2_9STRA</name>
<organism evidence="2 3">
    <name type="scientific">Discostella pseudostelligera</name>
    <dbReference type="NCBI Taxonomy" id="259834"/>
    <lineage>
        <taxon>Eukaryota</taxon>
        <taxon>Sar</taxon>
        <taxon>Stramenopiles</taxon>
        <taxon>Ochrophyta</taxon>
        <taxon>Bacillariophyta</taxon>
        <taxon>Coscinodiscophyceae</taxon>
        <taxon>Thalassiosirophycidae</taxon>
        <taxon>Stephanodiscales</taxon>
        <taxon>Stephanodiscaceae</taxon>
        <taxon>Discostella</taxon>
    </lineage>
</organism>
<dbReference type="PROSITE" id="PS51419">
    <property type="entry name" value="RAB"/>
    <property type="match status" value="1"/>
</dbReference>
<dbReference type="PANTHER" id="PTHR47978">
    <property type="match status" value="1"/>
</dbReference>
<dbReference type="EMBL" id="JALLBG020000130">
    <property type="protein sequence ID" value="KAL3762901.1"/>
    <property type="molecule type" value="Genomic_DNA"/>
</dbReference>
<dbReference type="FunFam" id="3.40.50.300:FF:000808">
    <property type="entry name" value="Small GTP-binding protein, putative"/>
    <property type="match status" value="1"/>
</dbReference>
<keyword evidence="3" id="KW-1185">Reference proteome</keyword>
<accession>A0ABD3MFM2</accession>
<sequence length="216" mass="23678">MSNIESVKVVLLGESGVGKSSLCLRFVTNEFRPYSEATIGASFMSKSVVIPMENKNSTSTTTEDSVTKINQRNIGFKIWDTAGQEKYRSLAPMYYRGSSAAILVYDITKPGSFAALQDWANELKQNAPPDLVLVVCGNKLDLNEDRLIDRGTGEKYANSIDAMYIETSAKDGDKVESLFLEVARKVPPPLQLGGEYLEEDAGLDLGQPTEQSRSCC</sequence>
<dbReference type="Gene3D" id="3.40.50.300">
    <property type="entry name" value="P-loop containing nucleotide triphosphate hydrolases"/>
    <property type="match status" value="1"/>
</dbReference>
<dbReference type="Pfam" id="PF00071">
    <property type="entry name" value="Ras"/>
    <property type="match status" value="1"/>
</dbReference>
<dbReference type="NCBIfam" id="TIGR00231">
    <property type="entry name" value="small_GTP"/>
    <property type="match status" value="1"/>
</dbReference>
<dbReference type="SMART" id="SM00174">
    <property type="entry name" value="RHO"/>
    <property type="match status" value="1"/>
</dbReference>
<dbReference type="SMART" id="SM00175">
    <property type="entry name" value="RAB"/>
    <property type="match status" value="1"/>
</dbReference>
<reference evidence="2 3" key="1">
    <citation type="submission" date="2024-10" db="EMBL/GenBank/DDBJ databases">
        <title>Updated reference genomes for cyclostephanoid diatoms.</title>
        <authorList>
            <person name="Roberts W.R."/>
            <person name="Alverson A.J."/>
        </authorList>
    </citation>
    <scope>NUCLEOTIDE SEQUENCE [LARGE SCALE GENOMIC DNA]</scope>
    <source>
        <strain evidence="2 3">AJA232-27</strain>
    </source>
</reference>
<dbReference type="PROSITE" id="PS51420">
    <property type="entry name" value="RHO"/>
    <property type="match status" value="1"/>
</dbReference>
<gene>
    <name evidence="2" type="ORF">ACHAWU_001048</name>
</gene>
<dbReference type="SMART" id="SM00176">
    <property type="entry name" value="RAN"/>
    <property type="match status" value="1"/>
</dbReference>
<evidence type="ECO:0000313" key="2">
    <source>
        <dbReference type="EMBL" id="KAL3762901.1"/>
    </source>
</evidence>